<reference evidence="4 5" key="1">
    <citation type="submission" date="2020-04" db="EMBL/GenBank/DDBJ databases">
        <authorList>
            <person name="Zhang R."/>
            <person name="Schippers A."/>
        </authorList>
    </citation>
    <scope>NUCLEOTIDE SEQUENCE [LARGE SCALE GENOMIC DNA]</scope>
    <source>
        <strain evidence="4 5">DSM 109850</strain>
    </source>
</reference>
<dbReference type="NCBIfam" id="TIGR00129">
    <property type="entry name" value="fdhD_narQ"/>
    <property type="match status" value="1"/>
</dbReference>
<dbReference type="Gene3D" id="3.10.20.10">
    <property type="match status" value="1"/>
</dbReference>
<comment type="caution">
    <text evidence="3">Lacks conserved residue(s) required for the propagation of feature annotation.</text>
</comment>
<keyword evidence="2 3" id="KW-0501">Molybdenum cofactor biosynthesis</keyword>
<evidence type="ECO:0000256" key="1">
    <source>
        <dbReference type="ARBA" id="ARBA00022490"/>
    </source>
</evidence>
<dbReference type="Pfam" id="PF02634">
    <property type="entry name" value="FdhD-NarQ"/>
    <property type="match status" value="1"/>
</dbReference>
<dbReference type="RefSeq" id="WP_169096300.1">
    <property type="nucleotide sequence ID" value="NZ_JABBVZ010000005.1"/>
</dbReference>
<dbReference type="PIRSF" id="PIRSF015626">
    <property type="entry name" value="FdhD"/>
    <property type="match status" value="1"/>
</dbReference>
<gene>
    <name evidence="3 4" type="primary">fdhD</name>
    <name evidence="4" type="ORF">HIJ39_02300</name>
</gene>
<evidence type="ECO:0000313" key="5">
    <source>
        <dbReference type="Proteomes" id="UP000533476"/>
    </source>
</evidence>
<evidence type="ECO:0000313" key="4">
    <source>
        <dbReference type="EMBL" id="NMP21191.1"/>
    </source>
</evidence>
<dbReference type="GO" id="GO:0006777">
    <property type="term" value="P:Mo-molybdopterin cofactor biosynthetic process"/>
    <property type="evidence" value="ECO:0007669"/>
    <property type="project" value="UniProtKB-UniRule"/>
</dbReference>
<dbReference type="InterPro" id="IPR016193">
    <property type="entry name" value="Cytidine_deaminase-like"/>
</dbReference>
<dbReference type="InterPro" id="IPR003786">
    <property type="entry name" value="FdhD"/>
</dbReference>
<comment type="subcellular location">
    <subcellularLocation>
        <location evidence="3">Cytoplasm</location>
    </subcellularLocation>
</comment>
<organism evidence="4 5">
    <name type="scientific">Sulfobacillus harzensis</name>
    <dbReference type="NCBI Taxonomy" id="2729629"/>
    <lineage>
        <taxon>Bacteria</taxon>
        <taxon>Bacillati</taxon>
        <taxon>Bacillota</taxon>
        <taxon>Clostridia</taxon>
        <taxon>Eubacteriales</taxon>
        <taxon>Clostridiales Family XVII. Incertae Sedis</taxon>
        <taxon>Sulfobacillus</taxon>
    </lineage>
</organism>
<evidence type="ECO:0000256" key="3">
    <source>
        <dbReference type="HAMAP-Rule" id="MF_00187"/>
    </source>
</evidence>
<proteinExistence type="inferred from homology"/>
<dbReference type="GO" id="GO:0005737">
    <property type="term" value="C:cytoplasm"/>
    <property type="evidence" value="ECO:0007669"/>
    <property type="project" value="UniProtKB-SubCell"/>
</dbReference>
<dbReference type="Gene3D" id="3.40.140.10">
    <property type="entry name" value="Cytidine Deaminase, domain 2"/>
    <property type="match status" value="1"/>
</dbReference>
<dbReference type="GO" id="GO:0097163">
    <property type="term" value="F:sulfur carrier activity"/>
    <property type="evidence" value="ECO:0007669"/>
    <property type="project" value="UniProtKB-UniRule"/>
</dbReference>
<comment type="similarity">
    <text evidence="3">Belongs to the FdhD family.</text>
</comment>
<accession>A0A7Y0L1U2</accession>
<dbReference type="SUPFAM" id="SSF53927">
    <property type="entry name" value="Cytidine deaminase-like"/>
    <property type="match status" value="1"/>
</dbReference>
<protein>
    <recommendedName>
        <fullName evidence="3">Sulfur carrier protein FdhD</fullName>
    </recommendedName>
</protein>
<keyword evidence="5" id="KW-1185">Reference proteome</keyword>
<dbReference type="GO" id="GO:0016783">
    <property type="term" value="F:sulfurtransferase activity"/>
    <property type="evidence" value="ECO:0007669"/>
    <property type="project" value="InterPro"/>
</dbReference>
<dbReference type="AlphaFoldDB" id="A0A7Y0L1U2"/>
<dbReference type="HAMAP" id="MF_00187">
    <property type="entry name" value="FdhD"/>
    <property type="match status" value="1"/>
</dbReference>
<feature type="active site" description="Cysteine persulfide intermediate" evidence="3">
    <location>
        <position position="106"/>
    </location>
</feature>
<keyword evidence="4" id="KW-0808">Transferase</keyword>
<comment type="caution">
    <text evidence="4">The sequence shown here is derived from an EMBL/GenBank/DDBJ whole genome shotgun (WGS) entry which is preliminary data.</text>
</comment>
<keyword evidence="1 3" id="KW-0963">Cytoplasm</keyword>
<dbReference type="EMBL" id="JABBVZ010000005">
    <property type="protein sequence ID" value="NMP21191.1"/>
    <property type="molecule type" value="Genomic_DNA"/>
</dbReference>
<dbReference type="Proteomes" id="UP000533476">
    <property type="component" value="Unassembled WGS sequence"/>
</dbReference>
<dbReference type="PANTHER" id="PTHR30592:SF1">
    <property type="entry name" value="SULFUR CARRIER PROTEIN FDHD"/>
    <property type="match status" value="1"/>
</dbReference>
<comment type="function">
    <text evidence="3">Required for formate dehydrogenase (FDH) activity. Acts as a sulfur carrier protein that transfers sulfur from IscS to the molybdenum cofactor prior to its insertion into FDH.</text>
</comment>
<dbReference type="PANTHER" id="PTHR30592">
    <property type="entry name" value="FORMATE DEHYDROGENASE"/>
    <property type="match status" value="1"/>
</dbReference>
<sequence>MTDLIEGVKPQVRRHWHSGQWHMETGEVVEEIAVTLFVNGQEYVTVALTPLDLRDWVTGFLAGEGLIEHASDITVFLWRPEDGQLWVRVPNAPKHPQKGRYLGSCCGQSRPGFFEPSGMSPLQAPLTLHVEKLQAVFGELSRWSHTQHSGGLHVAGLTNGETLLLARADVGRHNALDKLYGAALARNPMDFGASVILFSGRLSAEIIWKTRLMGCPAIVSNAAPTSLGLRLAEDLGITAVGFLRDDELSVFTHPERIVSAP</sequence>
<name>A0A7Y0L1U2_9FIRM</name>
<evidence type="ECO:0000256" key="2">
    <source>
        <dbReference type="ARBA" id="ARBA00023150"/>
    </source>
</evidence>